<sequence length="84" mass="9600">MSDIRLSKEDHAWLAECIRSYFETELDQEIGNMDAGFLIDFFAETAGPVFYNQGLRDAQALLSRKLEDVADELSAMEKLLPSRR</sequence>
<reference evidence="1" key="1">
    <citation type="submission" date="2020-05" db="EMBL/GenBank/DDBJ databases">
        <title>Identification of trans-AT polyketide cluster in two marine bacteria, producers of a novel glutaramide-containing polyketide sesbanimide D and analogs.</title>
        <authorList>
            <person name="Kacar D."/>
            <person name="Rodriguez P."/>
            <person name="Canedo L."/>
            <person name="Gonzalez E."/>
            <person name="Galan B."/>
            <person name="De La Calle F."/>
            <person name="Garcia J.L."/>
        </authorList>
    </citation>
    <scope>NUCLEOTIDE SEQUENCE</scope>
    <source>
        <strain evidence="1">PHM038</strain>
    </source>
</reference>
<dbReference type="EMBL" id="JABFCZ010000019">
    <property type="protein sequence ID" value="MBD1548021.1"/>
    <property type="molecule type" value="Genomic_DNA"/>
</dbReference>
<dbReference type="Pfam" id="PF09932">
    <property type="entry name" value="DUF2164"/>
    <property type="match status" value="1"/>
</dbReference>
<dbReference type="InterPro" id="IPR018680">
    <property type="entry name" value="DUF2164"/>
</dbReference>
<dbReference type="AlphaFoldDB" id="A0A926P561"/>
<comment type="caution">
    <text evidence="1">The sequence shown here is derived from an EMBL/GenBank/DDBJ whole genome shotgun (WGS) entry which is preliminary data.</text>
</comment>
<gene>
    <name evidence="1" type="ORF">HK439_17270</name>
</gene>
<dbReference type="RefSeq" id="WP_190292759.1">
    <property type="nucleotide sequence ID" value="NZ_JABFCZ010000019.1"/>
</dbReference>
<dbReference type="Proteomes" id="UP000598467">
    <property type="component" value="Unassembled WGS sequence"/>
</dbReference>
<evidence type="ECO:0000313" key="1">
    <source>
        <dbReference type="EMBL" id="MBD1548021.1"/>
    </source>
</evidence>
<proteinExistence type="predicted"/>
<organism evidence="1 2">
    <name type="scientific">Roseibium aggregatum</name>
    <dbReference type="NCBI Taxonomy" id="187304"/>
    <lineage>
        <taxon>Bacteria</taxon>
        <taxon>Pseudomonadati</taxon>
        <taxon>Pseudomonadota</taxon>
        <taxon>Alphaproteobacteria</taxon>
        <taxon>Hyphomicrobiales</taxon>
        <taxon>Stappiaceae</taxon>
        <taxon>Roseibium</taxon>
    </lineage>
</organism>
<evidence type="ECO:0000313" key="2">
    <source>
        <dbReference type="Proteomes" id="UP000598467"/>
    </source>
</evidence>
<name>A0A926P561_9HYPH</name>
<accession>A0A926P561</accession>
<protein>
    <submittedName>
        <fullName evidence="1">DUF2164 domain-containing protein</fullName>
    </submittedName>
</protein>